<dbReference type="AlphaFoldDB" id="A0A3B1DKU9"/>
<keyword evidence="1" id="KW-0472">Membrane</keyword>
<organism evidence="2">
    <name type="scientific">hydrothermal vent metagenome</name>
    <dbReference type="NCBI Taxonomy" id="652676"/>
    <lineage>
        <taxon>unclassified sequences</taxon>
        <taxon>metagenomes</taxon>
        <taxon>ecological metagenomes</taxon>
    </lineage>
</organism>
<name>A0A3B1DKU9_9ZZZZ</name>
<dbReference type="SUPFAM" id="SSF49899">
    <property type="entry name" value="Concanavalin A-like lectins/glucanases"/>
    <property type="match status" value="1"/>
</dbReference>
<keyword evidence="1" id="KW-0812">Transmembrane</keyword>
<dbReference type="Pfam" id="PF13385">
    <property type="entry name" value="Laminin_G_3"/>
    <property type="match status" value="1"/>
</dbReference>
<reference evidence="2" key="1">
    <citation type="submission" date="2018-06" db="EMBL/GenBank/DDBJ databases">
        <authorList>
            <person name="Zhirakovskaya E."/>
        </authorList>
    </citation>
    <scope>NUCLEOTIDE SEQUENCE</scope>
</reference>
<keyword evidence="1" id="KW-1133">Transmembrane helix</keyword>
<gene>
    <name evidence="2" type="ORF">MNBD_PLANCTO02-1726</name>
</gene>
<protein>
    <recommendedName>
        <fullName evidence="3">LamG-like jellyroll fold domain-containing protein</fullName>
    </recommendedName>
</protein>
<feature type="transmembrane region" description="Helical" evidence="1">
    <location>
        <begin position="21"/>
        <end position="39"/>
    </location>
</feature>
<dbReference type="InterPro" id="IPR013320">
    <property type="entry name" value="ConA-like_dom_sf"/>
</dbReference>
<evidence type="ECO:0008006" key="3">
    <source>
        <dbReference type="Google" id="ProtNLM"/>
    </source>
</evidence>
<evidence type="ECO:0000313" key="2">
    <source>
        <dbReference type="EMBL" id="VAX39531.1"/>
    </source>
</evidence>
<dbReference type="Gene3D" id="2.60.120.200">
    <property type="match status" value="1"/>
</dbReference>
<sequence length="284" mass="31897">MVKTAKKEMKSQSRSTPSETLLTMTLFTLSFIMLLGMFLDSVTLESDSKSGVRAVVAPDLPFVNLEQEDSVSRPSAIQTEQELFVWPSSRDTQFVGAGNVFLDNENRLQLKGGNLQAVNVESNLLGSCRSSNELSIELTVVPTNTNKESYQNIVAFRSEDSHNFLLGQTQKQFVFQLKTTANETPLQIKFGKIDPGKRHHLLISYREGTLICFLNGKGVLKSSAIKGKLENWQAGRLVLGGKQKNSDRWYGAFESLSIHGRTIDRTEAFDRYDLAMFQQKKLYQ</sequence>
<dbReference type="EMBL" id="UOGL01000338">
    <property type="protein sequence ID" value="VAX39531.1"/>
    <property type="molecule type" value="Genomic_DNA"/>
</dbReference>
<proteinExistence type="predicted"/>
<evidence type="ECO:0000256" key="1">
    <source>
        <dbReference type="SAM" id="Phobius"/>
    </source>
</evidence>
<accession>A0A3B1DKU9</accession>